<protein>
    <submittedName>
        <fullName evidence="4">Acyltransferase family protein</fullName>
    </submittedName>
</protein>
<dbReference type="RefSeq" id="WP_345263625.1">
    <property type="nucleotide sequence ID" value="NZ_BAABIM010000001.1"/>
</dbReference>
<keyword evidence="5" id="KW-1185">Reference proteome</keyword>
<dbReference type="PANTHER" id="PTHR37312:SF1">
    <property type="entry name" value="MEMBRANE-BOUND ACYLTRANSFERASE YKRP-RELATED"/>
    <property type="match status" value="1"/>
</dbReference>
<organism evidence="4 5">
    <name type="scientific">Nocardioides nanhaiensis</name>
    <dbReference type="NCBI Taxonomy" id="1476871"/>
    <lineage>
        <taxon>Bacteria</taxon>
        <taxon>Bacillati</taxon>
        <taxon>Actinomycetota</taxon>
        <taxon>Actinomycetes</taxon>
        <taxon>Propionibacteriales</taxon>
        <taxon>Nocardioidaceae</taxon>
        <taxon>Nocardioides</taxon>
    </lineage>
</organism>
<evidence type="ECO:0000259" key="3">
    <source>
        <dbReference type="Pfam" id="PF01757"/>
    </source>
</evidence>
<feature type="transmembrane region" description="Helical" evidence="2">
    <location>
        <begin position="127"/>
        <end position="147"/>
    </location>
</feature>
<dbReference type="EMBL" id="BAABIM010000001">
    <property type="protein sequence ID" value="GAA4676322.1"/>
    <property type="molecule type" value="Genomic_DNA"/>
</dbReference>
<gene>
    <name evidence="4" type="ORF">GCM10023226_11920</name>
</gene>
<keyword evidence="2" id="KW-1133">Transmembrane helix</keyword>
<feature type="transmembrane region" description="Helical" evidence="2">
    <location>
        <begin position="182"/>
        <end position="200"/>
    </location>
</feature>
<keyword evidence="2" id="KW-0472">Membrane</keyword>
<evidence type="ECO:0000313" key="4">
    <source>
        <dbReference type="EMBL" id="GAA4676322.1"/>
    </source>
</evidence>
<keyword evidence="2" id="KW-0812">Transmembrane</keyword>
<feature type="transmembrane region" description="Helical" evidence="2">
    <location>
        <begin position="12"/>
        <end position="28"/>
    </location>
</feature>
<dbReference type="InterPro" id="IPR002656">
    <property type="entry name" value="Acyl_transf_3_dom"/>
</dbReference>
<keyword evidence="4" id="KW-0012">Acyltransferase</keyword>
<reference evidence="5" key="1">
    <citation type="journal article" date="2019" name="Int. J. Syst. Evol. Microbiol.">
        <title>The Global Catalogue of Microorganisms (GCM) 10K type strain sequencing project: providing services to taxonomists for standard genome sequencing and annotation.</title>
        <authorList>
            <consortium name="The Broad Institute Genomics Platform"/>
            <consortium name="The Broad Institute Genome Sequencing Center for Infectious Disease"/>
            <person name="Wu L."/>
            <person name="Ma J."/>
        </authorList>
    </citation>
    <scope>NUCLEOTIDE SEQUENCE [LARGE SCALE GENOMIC DNA]</scope>
    <source>
        <strain evidence="5">JCM 18127</strain>
    </source>
</reference>
<accession>A0ABP8VYI9</accession>
<keyword evidence="4" id="KW-0808">Transferase</keyword>
<dbReference type="Proteomes" id="UP001500621">
    <property type="component" value="Unassembled WGS sequence"/>
</dbReference>
<feature type="transmembrane region" description="Helical" evidence="2">
    <location>
        <begin position="226"/>
        <end position="247"/>
    </location>
</feature>
<dbReference type="PANTHER" id="PTHR37312">
    <property type="entry name" value="MEMBRANE-BOUND ACYLTRANSFERASE YKRP-RELATED"/>
    <property type="match status" value="1"/>
</dbReference>
<feature type="transmembrane region" description="Helical" evidence="2">
    <location>
        <begin position="290"/>
        <end position="308"/>
    </location>
</feature>
<evidence type="ECO:0000256" key="2">
    <source>
        <dbReference type="SAM" id="Phobius"/>
    </source>
</evidence>
<name>A0ABP8VYI9_9ACTN</name>
<feature type="region of interest" description="Disordered" evidence="1">
    <location>
        <begin position="374"/>
        <end position="396"/>
    </location>
</feature>
<dbReference type="Pfam" id="PF01757">
    <property type="entry name" value="Acyl_transf_3"/>
    <property type="match status" value="1"/>
</dbReference>
<evidence type="ECO:0000256" key="1">
    <source>
        <dbReference type="SAM" id="MobiDB-lite"/>
    </source>
</evidence>
<evidence type="ECO:0000313" key="5">
    <source>
        <dbReference type="Proteomes" id="UP001500621"/>
    </source>
</evidence>
<feature type="transmembrane region" description="Helical" evidence="2">
    <location>
        <begin position="259"/>
        <end position="278"/>
    </location>
</feature>
<comment type="caution">
    <text evidence="4">The sequence shown here is derived from an EMBL/GenBank/DDBJ whole genome shotgun (WGS) entry which is preliminary data.</text>
</comment>
<feature type="compositionally biased region" description="Low complexity" evidence="1">
    <location>
        <begin position="374"/>
        <end position="384"/>
    </location>
</feature>
<proteinExistence type="predicted"/>
<dbReference type="GO" id="GO:0016746">
    <property type="term" value="F:acyltransferase activity"/>
    <property type="evidence" value="ECO:0007669"/>
    <property type="project" value="UniProtKB-KW"/>
</dbReference>
<sequence length="396" mass="43319">MARRDPWLDNAKMALVTLVVVGHAWTLAPPGPLRDHLYDFLYAWHVPAFVLVTGFLSKSFAYTRARWWMLVRTVVVPYLVFEAGIAVFRIYVGGEQLEDLFADPHWPMWYLAALFFWRVMTPPFKAMPTPVALTVAVAASLVAGLYFSDLLDLARVFGLLPFFVLGLKATPERLELLRARGVAWVAVGVFAVIAVLTRFTDAIAETEWLYYRARYDELVASDTEAFAIRAGVLAVGLCGALAFLALVPRVEGWFTRMGVYTLVVYLFHGFAVKGASYAGFDEWAVDHAGLSLVITTVGGVGLALLLAWRPLASVLTELVDPFGYAERHTTQAVTLAEVVEVVQETPVQLMDNDLADAAVVPEIPTPGEVARAEAALEPEPATPAGGVPPAQPDRDG</sequence>
<feature type="domain" description="Acyltransferase 3" evidence="3">
    <location>
        <begin position="6"/>
        <end position="308"/>
    </location>
</feature>
<feature type="transmembrane region" description="Helical" evidence="2">
    <location>
        <begin position="69"/>
        <end position="92"/>
    </location>
</feature>
<dbReference type="InterPro" id="IPR052734">
    <property type="entry name" value="Nod_factor_acetyltransferase"/>
</dbReference>
<feature type="transmembrane region" description="Helical" evidence="2">
    <location>
        <begin position="40"/>
        <end position="57"/>
    </location>
</feature>